<dbReference type="SUPFAM" id="SSF143724">
    <property type="entry name" value="PHP14-like"/>
    <property type="match status" value="1"/>
</dbReference>
<dbReference type="GO" id="GO:0006799">
    <property type="term" value="P:polyphosphate biosynthetic process"/>
    <property type="evidence" value="ECO:0007669"/>
    <property type="project" value="UniProtKB-UniRule"/>
</dbReference>
<feature type="binding site" evidence="6">
    <location>
        <position position="393"/>
    </location>
    <ligand>
        <name>Mg(2+)</name>
        <dbReference type="ChEBI" id="CHEBI:18420"/>
    </ligand>
</feature>
<dbReference type="InterPro" id="IPR036832">
    <property type="entry name" value="PPK_N_dom_sf"/>
</dbReference>
<dbReference type="Pfam" id="PF13089">
    <property type="entry name" value="PP_kinase_N"/>
    <property type="match status" value="1"/>
</dbReference>
<feature type="binding site" evidence="6">
    <location>
        <position position="455"/>
    </location>
    <ligand>
        <name>ATP</name>
        <dbReference type="ChEBI" id="CHEBI:30616"/>
    </ligand>
</feature>
<dbReference type="OrthoDB" id="9761456at2"/>
<dbReference type="AlphaFoldDB" id="A0A4Q1DBB4"/>
<evidence type="ECO:0000256" key="7">
    <source>
        <dbReference type="RuleBase" id="RU003800"/>
    </source>
</evidence>
<dbReference type="CDD" id="cd09167">
    <property type="entry name" value="PLDc_EcPPK1_C2_like"/>
    <property type="match status" value="1"/>
</dbReference>
<evidence type="ECO:0000256" key="2">
    <source>
        <dbReference type="ARBA" id="ARBA00022679"/>
    </source>
</evidence>
<feature type="binding site" evidence="6">
    <location>
        <position position="50"/>
    </location>
    <ligand>
        <name>ATP</name>
        <dbReference type="ChEBI" id="CHEBI:30616"/>
    </ligand>
</feature>
<dbReference type="Pfam" id="PF13090">
    <property type="entry name" value="PP_kinase_C"/>
    <property type="match status" value="1"/>
</dbReference>
<dbReference type="InterPro" id="IPR025200">
    <property type="entry name" value="PPK_C_dom2"/>
</dbReference>
<dbReference type="Pfam" id="PF17941">
    <property type="entry name" value="PP_kinase_C_1"/>
    <property type="match status" value="1"/>
</dbReference>
<feature type="domain" description="Polyphosphate kinase C-terminal" evidence="11">
    <location>
        <begin position="320"/>
        <end position="483"/>
    </location>
</feature>
<feature type="domain" description="Polyphosphate kinase C-terminal" evidence="10">
    <location>
        <begin position="496"/>
        <end position="666"/>
    </location>
</feature>
<evidence type="ECO:0000259" key="9">
    <source>
        <dbReference type="Pfam" id="PF13089"/>
    </source>
</evidence>
<dbReference type="Gene3D" id="3.30.870.10">
    <property type="entry name" value="Endonuclease Chain A"/>
    <property type="match status" value="2"/>
</dbReference>
<evidence type="ECO:0000259" key="10">
    <source>
        <dbReference type="Pfam" id="PF13090"/>
    </source>
</evidence>
<dbReference type="PIRSF" id="PIRSF015589">
    <property type="entry name" value="PP_kinase"/>
    <property type="match status" value="1"/>
</dbReference>
<dbReference type="InterPro" id="IPR024953">
    <property type="entry name" value="PP_kinase_middle"/>
</dbReference>
<evidence type="ECO:0000256" key="6">
    <source>
        <dbReference type="HAMAP-Rule" id="MF_00347"/>
    </source>
</evidence>
<keyword evidence="3 6" id="KW-0547">Nucleotide-binding</keyword>
<sequence length="683" mass="77705">MSGQTVATTNIYFDRDLSWLSFNERVLQEAAKPGVPLLERVKFLSIYSSNLDEFYRVRIPALTALLKLSKRGAGNYEHAVATINLQQQEYGRIMNTGIIPALEAQGIHFLYNRPIPEIIAGEVADYFFSQTAGFLQPVLLSGALNFFPENNQLYQAVAVAAAGEKEQLYLVNIPVAHVGRFLRIEHATGSYIVFLEEIIRQHLDFLFPNAVINGAWNIKITRDAELDLQDEYDDDLAEKIERQLTKRDYGFATRFLYEPGIPLRHLQVLIQQFNLTRASVVEGSKHHNLRDLDTLPVGNSAWSYEKWPAAPVPVPYDSTLFEYITARDMIVHAPYQLYDNILRFFNEAAVTPSVTEVYTTLYRVASDSRIAQALISAARNGKKVTVLVELKARFDEANNIRWAKKMKAAGVKIIYSNNSLKVHAKIALVKRAHATHSYVGLLATGNLNESTARFYTDHILLTAHQPMLQEMQQLFGFLSKSKKRPDAEDELTFRHLLVAQFNLQTRFLELIDREIMHAQQGSPASITIKMNNLEERVLIDKLYEASQAGVRIQLIVRSICRLIPGVAGQSEHITIVRIVDRYLEHGRVFEFYNNGATELYLGSADWMNRNIYRRIEVCFPVYDEGIRLQLRQLLTLQLQDNKQAVHIDRELRNVPVAAGGPQVRSQQAIYELLVAGEHQHSNL</sequence>
<dbReference type="RefSeq" id="WP_129001614.1">
    <property type="nucleotide sequence ID" value="NZ_SDHZ01000001.1"/>
</dbReference>
<feature type="domain" description="Polyphosphate kinase middle" evidence="8">
    <location>
        <begin position="123"/>
        <end position="292"/>
    </location>
</feature>
<evidence type="ECO:0000256" key="4">
    <source>
        <dbReference type="ARBA" id="ARBA00022777"/>
    </source>
</evidence>
<comment type="cofactor">
    <cofactor evidence="6">
        <name>Mg(2+)</name>
        <dbReference type="ChEBI" id="CHEBI:18420"/>
    </cofactor>
</comment>
<feature type="binding site" evidence="6">
    <location>
        <position position="363"/>
    </location>
    <ligand>
        <name>Mg(2+)</name>
        <dbReference type="ChEBI" id="CHEBI:18420"/>
    </ligand>
</feature>
<keyword evidence="2 6" id="KW-0808">Transferase</keyword>
<keyword evidence="6" id="KW-0460">Magnesium</keyword>
<dbReference type="Gene3D" id="3.30.1840.10">
    <property type="entry name" value="Polyphosphate kinase middle domain"/>
    <property type="match status" value="1"/>
</dbReference>
<dbReference type="GO" id="GO:0005524">
    <property type="term" value="F:ATP binding"/>
    <property type="evidence" value="ECO:0007669"/>
    <property type="project" value="UniProtKB-KW"/>
</dbReference>
<dbReference type="HAMAP" id="MF_00347">
    <property type="entry name" value="Polyphosphate_kinase"/>
    <property type="match status" value="1"/>
</dbReference>
<dbReference type="InterPro" id="IPR036830">
    <property type="entry name" value="PP_kinase_middle_dom_sf"/>
</dbReference>
<evidence type="ECO:0000256" key="3">
    <source>
        <dbReference type="ARBA" id="ARBA00022741"/>
    </source>
</evidence>
<keyword evidence="5 6" id="KW-0067">ATP-binding</keyword>
<dbReference type="NCBIfam" id="NF003917">
    <property type="entry name" value="PRK05443.1-1"/>
    <property type="match status" value="1"/>
</dbReference>
<protein>
    <recommendedName>
        <fullName evidence="6 7">Polyphosphate kinase</fullName>
        <ecNumber evidence="6 7">2.7.4.1</ecNumber>
    </recommendedName>
    <alternativeName>
        <fullName evidence="6">ATP-polyphosphate phosphotransferase</fullName>
    </alternativeName>
    <alternativeName>
        <fullName evidence="6">Polyphosphoric acid kinase</fullName>
    </alternativeName>
</protein>
<dbReference type="NCBIfam" id="TIGR03705">
    <property type="entry name" value="poly_P_kin"/>
    <property type="match status" value="1"/>
</dbReference>
<dbReference type="EMBL" id="SDHZ01000001">
    <property type="protein sequence ID" value="RXK85863.1"/>
    <property type="molecule type" value="Genomic_DNA"/>
</dbReference>
<keyword evidence="4 6" id="KW-0418">Kinase</keyword>
<dbReference type="SUPFAM" id="SSF140356">
    <property type="entry name" value="PPK N-terminal domain-like"/>
    <property type="match status" value="1"/>
</dbReference>
<dbReference type="InterPro" id="IPR041108">
    <property type="entry name" value="PP_kinase_C_1"/>
</dbReference>
<feature type="active site" description="Phosphohistidine intermediate" evidence="6">
    <location>
        <position position="423"/>
    </location>
</feature>
<keyword evidence="6" id="KW-0479">Metal-binding</keyword>
<dbReference type="InterPro" id="IPR025198">
    <property type="entry name" value="PPK_N_dom"/>
</dbReference>
<evidence type="ECO:0000259" key="8">
    <source>
        <dbReference type="Pfam" id="PF02503"/>
    </source>
</evidence>
<evidence type="ECO:0000259" key="11">
    <source>
        <dbReference type="Pfam" id="PF17941"/>
    </source>
</evidence>
<reference evidence="12 13" key="1">
    <citation type="submission" date="2019-01" db="EMBL/GenBank/DDBJ databases">
        <title>Filimonas sp. strain TTM-71.</title>
        <authorList>
            <person name="Chen W.-M."/>
        </authorList>
    </citation>
    <scope>NUCLEOTIDE SEQUENCE [LARGE SCALE GENOMIC DNA]</scope>
    <source>
        <strain evidence="12 13">TTM-71</strain>
    </source>
</reference>
<comment type="similarity">
    <text evidence="6 7">Belongs to the polyphosphate kinase 1 (PPK1) family.</text>
</comment>
<gene>
    <name evidence="12" type="primary">ppk1</name>
    <name evidence="6" type="synonym">ppk</name>
    <name evidence="12" type="ORF">ESB13_03370</name>
</gene>
<dbReference type="SUPFAM" id="SSF56024">
    <property type="entry name" value="Phospholipase D/nuclease"/>
    <property type="match status" value="2"/>
</dbReference>
<dbReference type="GO" id="GO:0046872">
    <property type="term" value="F:metal ion binding"/>
    <property type="evidence" value="ECO:0007669"/>
    <property type="project" value="UniProtKB-KW"/>
</dbReference>
<evidence type="ECO:0000256" key="1">
    <source>
        <dbReference type="ARBA" id="ARBA00022553"/>
    </source>
</evidence>
<dbReference type="Pfam" id="PF02503">
    <property type="entry name" value="PP_kinase"/>
    <property type="match status" value="1"/>
</dbReference>
<accession>A0A4Q1DBB4</accession>
<organism evidence="12 13">
    <name type="scientific">Filimonas effusa</name>
    <dbReference type="NCBI Taxonomy" id="2508721"/>
    <lineage>
        <taxon>Bacteria</taxon>
        <taxon>Pseudomonadati</taxon>
        <taxon>Bacteroidota</taxon>
        <taxon>Chitinophagia</taxon>
        <taxon>Chitinophagales</taxon>
        <taxon>Chitinophagaceae</taxon>
        <taxon>Filimonas</taxon>
    </lineage>
</organism>
<dbReference type="Gene3D" id="1.20.58.310">
    <property type="entry name" value="Polyphosphate kinase N-terminal domain"/>
    <property type="match status" value="1"/>
</dbReference>
<dbReference type="PANTHER" id="PTHR30218">
    <property type="entry name" value="POLYPHOSPHATE KINASE"/>
    <property type="match status" value="1"/>
</dbReference>
<keyword evidence="13" id="KW-1185">Reference proteome</keyword>
<evidence type="ECO:0000313" key="12">
    <source>
        <dbReference type="EMBL" id="RXK85863.1"/>
    </source>
</evidence>
<dbReference type="GO" id="GO:0008976">
    <property type="term" value="F:polyphosphate kinase activity"/>
    <property type="evidence" value="ECO:0007669"/>
    <property type="project" value="UniProtKB-UniRule"/>
</dbReference>
<feature type="binding site" evidence="6">
    <location>
        <position position="557"/>
    </location>
    <ligand>
        <name>ATP</name>
        <dbReference type="ChEBI" id="CHEBI:30616"/>
    </ligand>
</feature>
<proteinExistence type="inferred from homology"/>
<name>A0A4Q1DBB4_9BACT</name>
<evidence type="ECO:0000256" key="5">
    <source>
        <dbReference type="ARBA" id="ARBA00022840"/>
    </source>
</evidence>
<comment type="PTM">
    <text evidence="6 7">An intermediate of this reaction is the autophosphorylated ppk in which a phosphate is covalently linked to a histidine residue through a N-P bond.</text>
</comment>
<evidence type="ECO:0000313" key="13">
    <source>
        <dbReference type="Proteomes" id="UP000290545"/>
    </source>
</evidence>
<dbReference type="InterPro" id="IPR003414">
    <property type="entry name" value="PP_kinase"/>
</dbReference>
<comment type="caution">
    <text evidence="12">The sequence shown here is derived from an EMBL/GenBank/DDBJ whole genome shotgun (WGS) entry which is preliminary data.</text>
</comment>
<dbReference type="PANTHER" id="PTHR30218:SF0">
    <property type="entry name" value="POLYPHOSPHATE KINASE"/>
    <property type="match status" value="1"/>
</dbReference>
<feature type="binding site" evidence="6">
    <location>
        <position position="585"/>
    </location>
    <ligand>
        <name>ATP</name>
        <dbReference type="ChEBI" id="CHEBI:30616"/>
    </ligand>
</feature>
<comment type="catalytic activity">
    <reaction evidence="6 7">
        <text>[phosphate](n) + ATP = [phosphate](n+1) + ADP</text>
        <dbReference type="Rhea" id="RHEA:19573"/>
        <dbReference type="Rhea" id="RHEA-COMP:9859"/>
        <dbReference type="Rhea" id="RHEA-COMP:14280"/>
        <dbReference type="ChEBI" id="CHEBI:16838"/>
        <dbReference type="ChEBI" id="CHEBI:30616"/>
        <dbReference type="ChEBI" id="CHEBI:456216"/>
        <dbReference type="EC" id="2.7.4.1"/>
    </reaction>
</comment>
<comment type="function">
    <text evidence="6 7">Catalyzes the reversible transfer of the terminal phosphate of ATP to form a long-chain polyphosphate (polyP).</text>
</comment>
<dbReference type="Proteomes" id="UP000290545">
    <property type="component" value="Unassembled WGS sequence"/>
</dbReference>
<dbReference type="GO" id="GO:0009358">
    <property type="term" value="C:polyphosphate kinase complex"/>
    <property type="evidence" value="ECO:0007669"/>
    <property type="project" value="InterPro"/>
</dbReference>
<dbReference type="EC" id="2.7.4.1" evidence="6 7"/>
<keyword evidence="1 6" id="KW-0597">Phosphoprotein</keyword>
<feature type="domain" description="Polyphosphate kinase N-terminal" evidence="9">
    <location>
        <begin position="12"/>
        <end position="109"/>
    </location>
</feature>